<dbReference type="Gene3D" id="1.20.80.30">
    <property type="match status" value="1"/>
</dbReference>
<dbReference type="RefSeq" id="WP_243653781.1">
    <property type="nucleotide sequence ID" value="NZ_SMFZ01000002.1"/>
</dbReference>
<dbReference type="InterPro" id="IPR008279">
    <property type="entry name" value="PEP-util_enz_mobile_dom"/>
</dbReference>
<keyword evidence="4" id="KW-0670">Pyruvate</keyword>
<comment type="cofactor">
    <cofactor evidence="1">
        <name>Mg(2+)</name>
        <dbReference type="ChEBI" id="CHEBI:18420"/>
    </cofactor>
</comment>
<dbReference type="Gene3D" id="3.30.1490.20">
    <property type="entry name" value="ATP-grasp fold, A domain"/>
    <property type="match status" value="1"/>
</dbReference>
<dbReference type="EMBL" id="SMFZ01000002">
    <property type="protein sequence ID" value="TCK21421.1"/>
    <property type="molecule type" value="Genomic_DNA"/>
</dbReference>
<evidence type="ECO:0000259" key="2">
    <source>
        <dbReference type="Pfam" id="PF00391"/>
    </source>
</evidence>
<dbReference type="InterPro" id="IPR002192">
    <property type="entry name" value="PPDK_AMP/ATP-bd"/>
</dbReference>
<dbReference type="InterPro" id="IPR036637">
    <property type="entry name" value="Phosphohistidine_dom_sf"/>
</dbReference>
<evidence type="ECO:0000259" key="3">
    <source>
        <dbReference type="Pfam" id="PF01326"/>
    </source>
</evidence>
<evidence type="ECO:0000313" key="4">
    <source>
        <dbReference type="EMBL" id="TCK21421.1"/>
    </source>
</evidence>
<dbReference type="PANTHER" id="PTHR22931">
    <property type="entry name" value="PHOSPHOENOLPYRUVATE DIKINASE-RELATED"/>
    <property type="match status" value="1"/>
</dbReference>
<dbReference type="Pfam" id="PF00391">
    <property type="entry name" value="PEP-utilizers"/>
    <property type="match status" value="1"/>
</dbReference>
<accession>A0A4R1HK70</accession>
<dbReference type="PROSITE" id="PS00370">
    <property type="entry name" value="PEP_ENZYMES_PHOS_SITE"/>
    <property type="match status" value="1"/>
</dbReference>
<dbReference type="GO" id="GO:0005524">
    <property type="term" value="F:ATP binding"/>
    <property type="evidence" value="ECO:0007669"/>
    <property type="project" value="InterPro"/>
</dbReference>
<protein>
    <submittedName>
        <fullName evidence="4">Pyruvate,orthophosphate dikinase</fullName>
    </submittedName>
</protein>
<reference evidence="4 5" key="1">
    <citation type="submission" date="2019-03" db="EMBL/GenBank/DDBJ databases">
        <title>Sequencing the genomes of 1000 actinobacteria strains.</title>
        <authorList>
            <person name="Klenk H.-P."/>
        </authorList>
    </citation>
    <scope>NUCLEOTIDE SEQUENCE [LARGE SCALE GENOMIC DNA]</scope>
    <source>
        <strain evidence="4 5">DSM 44969</strain>
    </source>
</reference>
<dbReference type="Proteomes" id="UP000295560">
    <property type="component" value="Unassembled WGS sequence"/>
</dbReference>
<evidence type="ECO:0000256" key="1">
    <source>
        <dbReference type="ARBA" id="ARBA00001946"/>
    </source>
</evidence>
<sequence length="836" mass="86252">MSEPTSTVSGSGFTRAFAEADPDDVDWLGGKGSGLARMSQQGLRVPPGYVIGTSACRSYLDEGAVPAGLLDEVSARLANLEQEAGKAFGGGPVPLLLSVRSGAPISMPGMMDTVLNLGLNRDAASALGRATGNSRFVANVVARFHAMYADTVLGALDAGGSDIDDLVAAVDPGDDAGEAYDRIWQACEAKLADDSGDSVPSDPQDQLVGAIEAVFRSWNTRRARTYRDHHGIPHDLGTAVVVQSMVFGNLSDDSGSGVVFTRNPATGEPGLFGEYLANSQGEDVVAGTRTPDQVVDALAQGILAELRDTCADLEQAQGDVLDIEFTVERSVLFFLQVRSAKRTPEAAVRIASDFLAEGTVPPAVALRNLSTEQVRQVQRPGFDEDELADARTAGRLLTTGIGACPGQVSGALVLDPDRAKSQADEGADVILARAVTSPADLHGMIAANGIVTATGGSTSHAAVVARALGTACVVGAAAMAVDESARTVTIGDVVVSEGDEVSLDGASGELFTGQIASSTPAAATGALGAVLSTAAEASGCSVLTRVTLPSDVEIARQAGATGLVTAIDDVLAATGHLGGLAEQLLGDGDGNERFERVADLVAKEFTTLLASADGIEVGVRAIDLVADESREMLQQTAVTTRHPELSVPLGRPALIAAQLRGLATAVRDCGVSPRVHLAVRHVGDPAEAVALRQLADAEGGNVPVGAYLTSPRAAFGARDIVAASDNVWVEVRALQAAMFGIPARQLLTSEPLDGYLQRKLLSCDPRIELDTSTHELLGRIAQAQTGTVPVGMRLTGSVPQTAATQLYQLGFRRYAVDLDETRPLVLALGKAALGAG</sequence>
<dbReference type="PANTHER" id="PTHR22931:SF9">
    <property type="entry name" value="PYRUVATE, PHOSPHATE DIKINASE 1, CHLOROPLASTIC"/>
    <property type="match status" value="1"/>
</dbReference>
<dbReference type="SUPFAM" id="SSF51621">
    <property type="entry name" value="Phosphoenolpyruvate/pyruvate domain"/>
    <property type="match status" value="1"/>
</dbReference>
<dbReference type="InterPro" id="IPR018274">
    <property type="entry name" value="PEP_util_AS"/>
</dbReference>
<feature type="domain" description="Pyruvate phosphate dikinase AMP/ATP-binding" evidence="3">
    <location>
        <begin position="65"/>
        <end position="295"/>
    </location>
</feature>
<gene>
    <name evidence="4" type="ORF">EV378_5407</name>
</gene>
<dbReference type="Gene3D" id="3.50.30.10">
    <property type="entry name" value="Phosphohistidine domain"/>
    <property type="match status" value="1"/>
</dbReference>
<dbReference type="GO" id="GO:0016301">
    <property type="term" value="F:kinase activity"/>
    <property type="evidence" value="ECO:0007669"/>
    <property type="project" value="UniProtKB-KW"/>
</dbReference>
<dbReference type="InterPro" id="IPR010121">
    <property type="entry name" value="Pyruvate_phosphate_dikinase"/>
</dbReference>
<dbReference type="AlphaFoldDB" id="A0A4R1HK70"/>
<dbReference type="Gene3D" id="3.30.470.20">
    <property type="entry name" value="ATP-grasp fold, B domain"/>
    <property type="match status" value="1"/>
</dbReference>
<dbReference type="SUPFAM" id="SSF56059">
    <property type="entry name" value="Glutathione synthetase ATP-binding domain-like"/>
    <property type="match status" value="1"/>
</dbReference>
<keyword evidence="4" id="KW-0808">Transferase</keyword>
<name>A0A4R1HK70_PSEEN</name>
<feature type="domain" description="PEP-utilising enzyme mobile" evidence="2">
    <location>
        <begin position="428"/>
        <end position="508"/>
    </location>
</feature>
<dbReference type="InterPro" id="IPR013815">
    <property type="entry name" value="ATP_grasp_subdomain_1"/>
</dbReference>
<dbReference type="InterPro" id="IPR015813">
    <property type="entry name" value="Pyrv/PenolPyrv_kinase-like_dom"/>
</dbReference>
<dbReference type="GO" id="GO:0050242">
    <property type="term" value="F:pyruvate, phosphate dikinase activity"/>
    <property type="evidence" value="ECO:0007669"/>
    <property type="project" value="InterPro"/>
</dbReference>
<dbReference type="InterPro" id="IPR040442">
    <property type="entry name" value="Pyrv_kinase-like_dom_sf"/>
</dbReference>
<dbReference type="Gene3D" id="3.20.20.60">
    <property type="entry name" value="Phosphoenolpyruvate-binding domains"/>
    <property type="match status" value="1"/>
</dbReference>
<dbReference type="Gene3D" id="1.10.189.10">
    <property type="entry name" value="Pyruvate Phosphate Dikinase, domain 2"/>
    <property type="match status" value="1"/>
</dbReference>
<dbReference type="Pfam" id="PF01326">
    <property type="entry name" value="PPDK_N"/>
    <property type="match status" value="2"/>
</dbReference>
<dbReference type="SUPFAM" id="SSF52009">
    <property type="entry name" value="Phosphohistidine domain"/>
    <property type="match status" value="1"/>
</dbReference>
<comment type="caution">
    <text evidence="4">The sequence shown here is derived from an EMBL/GenBank/DDBJ whole genome shotgun (WGS) entry which is preliminary data.</text>
</comment>
<keyword evidence="5" id="KW-1185">Reference proteome</keyword>
<keyword evidence="4" id="KW-0418">Kinase</keyword>
<dbReference type="NCBIfam" id="NF004531">
    <property type="entry name" value="PRK05878.1"/>
    <property type="match status" value="1"/>
</dbReference>
<organism evidence="4 5">
    <name type="scientific">Pseudonocardia endophytica</name>
    <dbReference type="NCBI Taxonomy" id="401976"/>
    <lineage>
        <taxon>Bacteria</taxon>
        <taxon>Bacillati</taxon>
        <taxon>Actinomycetota</taxon>
        <taxon>Actinomycetes</taxon>
        <taxon>Pseudonocardiales</taxon>
        <taxon>Pseudonocardiaceae</taxon>
        <taxon>Pseudonocardia</taxon>
    </lineage>
</organism>
<proteinExistence type="predicted"/>
<feature type="domain" description="Pyruvate phosphate dikinase AMP/ATP-binding" evidence="3">
    <location>
        <begin position="26"/>
        <end position="64"/>
    </location>
</feature>
<evidence type="ECO:0000313" key="5">
    <source>
        <dbReference type="Proteomes" id="UP000295560"/>
    </source>
</evidence>